<sequence>MVLFNQNATAHSVAPIVKRMALLPFSVNTSTAEVSTAQSEIALYQGLLRLRIHMQSLMKLSSQLPPPHLYACLRCDNEALQQNKASMQQHCAELFLHIDSLLVRHASCASDVASSQGKELSSGLQNGSILDTSQSQPLLSPLSPCMLPPRVGANELTDTSASSPSSENNGFSLPQKRLWSEFSFQEAEQNLWERLEAQLVPIRTKSLNNLDSWKNKTRLKLDICISFVFHEEYQPTFQVLDQSLSLQMERAMQNMPQLMLRHRPHLSSSDIVGFSMLLSASSDLLSLEALSPHVEECIQNCYDDQGFYIHLLKEALTMRSTSKNDASLFKTQAASFRGLRKGSKADNERHMSKGKKLRYRVIPPLENFMAAEESHTTGAAAPSEYALLETDTVNQLMRSLFSRE</sequence>
<dbReference type="PANTHER" id="PTHR15565:SF0">
    <property type="entry name" value="PROTEIN AATF"/>
    <property type="match status" value="1"/>
</dbReference>
<name>A0ABQ7J5J3_9APIC</name>
<organism evidence="2 3">
    <name type="scientific">Cardiosporidium cionae</name>
    <dbReference type="NCBI Taxonomy" id="476202"/>
    <lineage>
        <taxon>Eukaryota</taxon>
        <taxon>Sar</taxon>
        <taxon>Alveolata</taxon>
        <taxon>Apicomplexa</taxon>
        <taxon>Aconoidasida</taxon>
        <taxon>Nephromycida</taxon>
        <taxon>Cardiosporidium</taxon>
    </lineage>
</organism>
<dbReference type="InterPro" id="IPR012617">
    <property type="entry name" value="AATF_C"/>
</dbReference>
<gene>
    <name evidence="2" type="ORF">IE077_001411</name>
</gene>
<dbReference type="EMBL" id="JADAQX010000889">
    <property type="protein sequence ID" value="KAF8819210.1"/>
    <property type="molecule type" value="Genomic_DNA"/>
</dbReference>
<keyword evidence="3" id="KW-1185">Reference proteome</keyword>
<dbReference type="Pfam" id="PF08164">
    <property type="entry name" value="TRAUB"/>
    <property type="match status" value="1"/>
</dbReference>
<accession>A0ABQ7J5J3</accession>
<dbReference type="InterPro" id="IPR039223">
    <property type="entry name" value="AATF/Bfr2"/>
</dbReference>
<evidence type="ECO:0000313" key="3">
    <source>
        <dbReference type="Proteomes" id="UP000823046"/>
    </source>
</evidence>
<evidence type="ECO:0000313" key="2">
    <source>
        <dbReference type="EMBL" id="KAF8819210.1"/>
    </source>
</evidence>
<dbReference type="PANTHER" id="PTHR15565">
    <property type="entry name" value="AATF PROTEIN APOPTOSIS ANTAGONIZING TRANSCRIPTION FACTOR"/>
    <property type="match status" value="1"/>
</dbReference>
<feature type="domain" description="Apoptosis-antagonizing transcription factor C-terminal" evidence="1">
    <location>
        <begin position="308"/>
        <end position="379"/>
    </location>
</feature>
<dbReference type="Proteomes" id="UP000823046">
    <property type="component" value="Unassembled WGS sequence"/>
</dbReference>
<proteinExistence type="predicted"/>
<comment type="caution">
    <text evidence="2">The sequence shown here is derived from an EMBL/GenBank/DDBJ whole genome shotgun (WGS) entry which is preliminary data.</text>
</comment>
<reference evidence="2 3" key="1">
    <citation type="journal article" date="2020" name="bioRxiv">
        <title>Metabolic contributions of an alphaproteobacterial endosymbiont in the apicomplexan Cardiosporidium cionae.</title>
        <authorList>
            <person name="Hunter E.S."/>
            <person name="Paight C.J."/>
            <person name="Lane C.E."/>
        </authorList>
    </citation>
    <scope>NUCLEOTIDE SEQUENCE [LARGE SCALE GENOMIC DNA]</scope>
    <source>
        <strain evidence="2">ESH_2018</strain>
    </source>
</reference>
<evidence type="ECO:0000259" key="1">
    <source>
        <dbReference type="Pfam" id="PF08164"/>
    </source>
</evidence>
<protein>
    <recommendedName>
        <fullName evidence="1">Apoptosis-antagonizing transcription factor C-terminal domain-containing protein</fullName>
    </recommendedName>
</protein>